<dbReference type="AlphaFoldDB" id="A0A9W5VBF7"/>
<comment type="caution">
    <text evidence="1">The sequence shown here is derived from an EMBL/GenBank/DDBJ whole genome shotgun (WGS) entry which is preliminary data.</text>
</comment>
<organism evidence="1 2">
    <name type="scientific">Bacillus cereus VD196</name>
    <dbReference type="NCBI Taxonomy" id="1053243"/>
    <lineage>
        <taxon>Bacteria</taxon>
        <taxon>Bacillati</taxon>
        <taxon>Bacillota</taxon>
        <taxon>Bacilli</taxon>
        <taxon>Bacillales</taxon>
        <taxon>Bacillaceae</taxon>
        <taxon>Bacillus</taxon>
        <taxon>Bacillus cereus group</taxon>
    </lineage>
</organism>
<protein>
    <submittedName>
        <fullName evidence="1">Uncharacterized protein</fullName>
    </submittedName>
</protein>
<evidence type="ECO:0000313" key="1">
    <source>
        <dbReference type="EMBL" id="EOO70364.1"/>
    </source>
</evidence>
<dbReference type="Proteomes" id="UP000014023">
    <property type="component" value="Unassembled WGS sequence"/>
</dbReference>
<reference evidence="1 2" key="1">
    <citation type="submission" date="2012-12" db="EMBL/GenBank/DDBJ databases">
        <title>The Genome Sequence of Bacillus cereus VD196.</title>
        <authorList>
            <consortium name="The Broad Institute Genome Sequencing Platform"/>
            <consortium name="The Broad Institute Genome Sequencing Center for Infectious Disease"/>
            <person name="Feldgarden M."/>
            <person name="Van der Auwera G.A."/>
            <person name="Mahillon J."/>
            <person name="Duprez V."/>
            <person name="Timmery S."/>
            <person name="Mattelet C."/>
            <person name="Dierick K."/>
            <person name="Sun M."/>
            <person name="Yu Z."/>
            <person name="Zhu L."/>
            <person name="Hu X."/>
            <person name="Shank E.B."/>
            <person name="Swiecicka I."/>
            <person name="Hansen B.M."/>
            <person name="Andrup L."/>
            <person name="Walker B."/>
            <person name="Young S.K."/>
            <person name="Zeng Q."/>
            <person name="Gargeya S."/>
            <person name="Fitzgerald M."/>
            <person name="Haas B."/>
            <person name="Abouelleil A."/>
            <person name="Alvarado L."/>
            <person name="Arachchi H.M."/>
            <person name="Berlin A.M."/>
            <person name="Chapman S.B."/>
            <person name="Dewar J."/>
            <person name="Goldberg J."/>
            <person name="Griggs A."/>
            <person name="Gujja S."/>
            <person name="Hansen M."/>
            <person name="Howarth C."/>
            <person name="Imamovic A."/>
            <person name="Larimer J."/>
            <person name="McCowan C."/>
            <person name="Murphy C."/>
            <person name="Neiman D."/>
            <person name="Pearson M."/>
            <person name="Priest M."/>
            <person name="Roberts A."/>
            <person name="Saif S."/>
            <person name="Shea T."/>
            <person name="Sisk P."/>
            <person name="Sykes S."/>
            <person name="Wortman J."/>
            <person name="Nusbaum C."/>
            <person name="Birren B."/>
        </authorList>
    </citation>
    <scope>NUCLEOTIDE SEQUENCE [LARGE SCALE GENOMIC DNA]</scope>
    <source>
        <strain evidence="1 2">VD196</strain>
    </source>
</reference>
<dbReference type="EMBL" id="AHFL01000001">
    <property type="protein sequence ID" value="EOO70364.1"/>
    <property type="molecule type" value="Genomic_DNA"/>
</dbReference>
<feature type="non-terminal residue" evidence="1">
    <location>
        <position position="23"/>
    </location>
</feature>
<accession>A0A9W5VBF7</accession>
<name>A0A9W5VBF7_BACCE</name>
<proteinExistence type="predicted"/>
<gene>
    <name evidence="1" type="ORF">IKE_00001</name>
</gene>
<sequence length="23" mass="2872">MLMTWKREHLADKQCIEHALTMW</sequence>
<evidence type="ECO:0000313" key="2">
    <source>
        <dbReference type="Proteomes" id="UP000014023"/>
    </source>
</evidence>